<dbReference type="AlphaFoldDB" id="A0A2H3AQI4"/>
<proteinExistence type="predicted"/>
<evidence type="ECO:0000313" key="1">
    <source>
        <dbReference type="EMBL" id="PBK61069.1"/>
    </source>
</evidence>
<keyword evidence="2" id="KW-1185">Reference proteome</keyword>
<sequence length="171" mass="18998">MTGPPSPTRPTIWTLHPTCHRRHDESSALLIYWYKVVPAMLSNPIFVLPIYVPWNVHGTINKSLVKIHKCSRHFPISEKTLSGIAAHSVPGSSGELRTCRTPIFFQLFFESGSSDSCMLMGFLAVVHSTAAAAGSSITVPYQVYSRAKECSSFPLLHRELEEDKGWSVRIG</sequence>
<dbReference type="EMBL" id="KZ293479">
    <property type="protein sequence ID" value="PBK61069.1"/>
    <property type="molecule type" value="Genomic_DNA"/>
</dbReference>
<dbReference type="Proteomes" id="UP000218334">
    <property type="component" value="Unassembled WGS sequence"/>
</dbReference>
<accession>A0A2H3AQI4</accession>
<reference evidence="2" key="1">
    <citation type="journal article" date="2017" name="Nat. Ecol. Evol.">
        <title>Genome expansion and lineage-specific genetic innovations in the forest pathogenic fungi Armillaria.</title>
        <authorList>
            <person name="Sipos G."/>
            <person name="Prasanna A.N."/>
            <person name="Walter M.C."/>
            <person name="O'Connor E."/>
            <person name="Balint B."/>
            <person name="Krizsan K."/>
            <person name="Kiss B."/>
            <person name="Hess J."/>
            <person name="Varga T."/>
            <person name="Slot J."/>
            <person name="Riley R."/>
            <person name="Boka B."/>
            <person name="Rigling D."/>
            <person name="Barry K."/>
            <person name="Lee J."/>
            <person name="Mihaltcheva S."/>
            <person name="LaButti K."/>
            <person name="Lipzen A."/>
            <person name="Waldron R."/>
            <person name="Moloney N.M."/>
            <person name="Sperisen C."/>
            <person name="Kredics L."/>
            <person name="Vagvoelgyi C."/>
            <person name="Patrignani A."/>
            <person name="Fitzpatrick D."/>
            <person name="Nagy I."/>
            <person name="Doyle S."/>
            <person name="Anderson J.B."/>
            <person name="Grigoriev I.V."/>
            <person name="Gueldener U."/>
            <person name="Muensterkoetter M."/>
            <person name="Nagy L.G."/>
        </authorList>
    </citation>
    <scope>NUCLEOTIDE SEQUENCE [LARGE SCALE GENOMIC DNA]</scope>
    <source>
        <strain evidence="2">28-4</strain>
    </source>
</reference>
<gene>
    <name evidence="1" type="ORF">ARMSODRAFT_981801</name>
</gene>
<evidence type="ECO:0000313" key="2">
    <source>
        <dbReference type="Proteomes" id="UP000218334"/>
    </source>
</evidence>
<name>A0A2H3AQI4_9AGAR</name>
<protein>
    <submittedName>
        <fullName evidence="1">Uncharacterized protein</fullName>
    </submittedName>
</protein>
<organism evidence="1 2">
    <name type="scientific">Armillaria solidipes</name>
    <dbReference type="NCBI Taxonomy" id="1076256"/>
    <lineage>
        <taxon>Eukaryota</taxon>
        <taxon>Fungi</taxon>
        <taxon>Dikarya</taxon>
        <taxon>Basidiomycota</taxon>
        <taxon>Agaricomycotina</taxon>
        <taxon>Agaricomycetes</taxon>
        <taxon>Agaricomycetidae</taxon>
        <taxon>Agaricales</taxon>
        <taxon>Marasmiineae</taxon>
        <taxon>Physalacriaceae</taxon>
        <taxon>Armillaria</taxon>
    </lineage>
</organism>